<gene>
    <name evidence="2" type="ORF">YYC_00641</name>
</gene>
<accession>V7PTU4</accession>
<evidence type="ECO:0000256" key="1">
    <source>
        <dbReference type="SAM" id="Coils"/>
    </source>
</evidence>
<dbReference type="Proteomes" id="UP000018538">
    <property type="component" value="Unassembled WGS sequence"/>
</dbReference>
<keyword evidence="1" id="KW-0175">Coiled coil</keyword>
<evidence type="ECO:0000313" key="3">
    <source>
        <dbReference type="Proteomes" id="UP000018538"/>
    </source>
</evidence>
<proteinExistence type="predicted"/>
<sequence length="344" mass="41391">MTIVNLKSNINDRIEMCKDKTQLNNVDNFLNDRLNKKRKDIDNNYYRNNNKNIKIENYNNTWNYNKILKSENNFINLNNIYNIEYSSNGDNQIIPQSININYDKNLNILSKKNSKDHNSDCSNFDQVNNIVNCENINNIYSDNEIKETTQTMFKQNNTEIEFTNDINICSNYVKKNNMTNWYSMNKTFCELEQGNNKIVELNNVNPQLVNNINYTCEDSKYYINRDKNILEKDLNKAENLNNTLNNNEKENEQNECDKLNNLVKFPNSEKFIESYIYSLLKDYKTTCFYFPYLHYYDKKIYEEKEDNILKICHHFLEYFRTNIKIKKKINNFKKIILRINFLSY</sequence>
<name>V7PTU4_PLAYE</name>
<organism evidence="2 3">
    <name type="scientific">Plasmodium yoelii 17X</name>
    <dbReference type="NCBI Taxonomy" id="1323249"/>
    <lineage>
        <taxon>Eukaryota</taxon>
        <taxon>Sar</taxon>
        <taxon>Alveolata</taxon>
        <taxon>Apicomplexa</taxon>
        <taxon>Aconoidasida</taxon>
        <taxon>Haemosporida</taxon>
        <taxon>Plasmodiidae</taxon>
        <taxon>Plasmodium</taxon>
        <taxon>Plasmodium (Vinckeia)</taxon>
    </lineage>
</organism>
<reference evidence="2 3" key="1">
    <citation type="submission" date="2013-11" db="EMBL/GenBank/DDBJ databases">
        <title>The Genome Sequence of Plasmodium yoelii 17X.</title>
        <authorList>
            <consortium name="The Broad Institute Genomics Platform"/>
            <consortium name="The Broad Institute Genome Sequencing Center for Infectious Disease"/>
            <person name="Neafsey D."/>
            <person name="Adams J."/>
            <person name="Walker B."/>
            <person name="Young S.K."/>
            <person name="Zeng Q."/>
            <person name="Gargeya S."/>
            <person name="Fitzgerald M."/>
            <person name="Haas B."/>
            <person name="Abouelleil A."/>
            <person name="Alvarado L."/>
            <person name="Chapman S.B."/>
            <person name="Gainer-Dewar J."/>
            <person name="Goldberg J."/>
            <person name="Griggs A."/>
            <person name="Gujja S."/>
            <person name="Hansen M."/>
            <person name="Howarth C."/>
            <person name="Imamovic A."/>
            <person name="Ireland A."/>
            <person name="Larimer J."/>
            <person name="McCowan C."/>
            <person name="Murphy C."/>
            <person name="Pearson M."/>
            <person name="Poon T.W."/>
            <person name="Priest M."/>
            <person name="Roberts A."/>
            <person name="Saif S."/>
            <person name="Shea T."/>
            <person name="Sykes S."/>
            <person name="Wortman J."/>
            <person name="Nusbaum C."/>
            <person name="Birren B."/>
        </authorList>
    </citation>
    <scope>NUCLEOTIDE SEQUENCE [LARGE SCALE GENOMIC DNA]</scope>
    <source>
        <strain evidence="2 3">17X</strain>
    </source>
</reference>
<evidence type="ECO:0000313" key="2">
    <source>
        <dbReference type="EMBL" id="ETB63044.1"/>
    </source>
</evidence>
<dbReference type="AlphaFoldDB" id="V7PTU4"/>
<feature type="coiled-coil region" evidence="1">
    <location>
        <begin position="227"/>
        <end position="262"/>
    </location>
</feature>
<keyword evidence="3" id="KW-1185">Reference proteome</keyword>
<dbReference type="EMBL" id="KI635730">
    <property type="protein sequence ID" value="ETB63044.1"/>
    <property type="molecule type" value="Genomic_DNA"/>
</dbReference>
<protein>
    <submittedName>
        <fullName evidence="2">Uncharacterized protein</fullName>
    </submittedName>
</protein>